<dbReference type="DNASU" id="3883912"/>
<reference evidence="4" key="2">
    <citation type="submission" date="2009-05" db="PDB data bank">
        <title>Crystal structure of putative thioesterase (YP_461911.1) from SYNTROPHUS ACIDITROPHICUS SB at 2.50 A resolution.</title>
        <authorList>
            <consortium name="Joint Center for Structural Genomics (JCSG)"/>
        </authorList>
    </citation>
    <scope>X-RAY CRYSTALLOGRAPHY (2.50 ANGSTROMS)</scope>
</reference>
<proteinExistence type="evidence at protein level"/>
<gene>
    <name evidence="2" type="ORF">SYN_01977</name>
</gene>
<dbReference type="CDD" id="cd03443">
    <property type="entry name" value="PaaI_thioesterase"/>
    <property type="match status" value="1"/>
</dbReference>
<name>Q2LUI2_SYNAS</name>
<evidence type="ECO:0000259" key="1">
    <source>
        <dbReference type="Pfam" id="PF03061"/>
    </source>
</evidence>
<dbReference type="RefSeq" id="WP_011417765.1">
    <property type="nucleotide sequence ID" value="NC_007759.1"/>
</dbReference>
<dbReference type="eggNOG" id="COG2050">
    <property type="taxonomic scope" value="Bacteria"/>
</dbReference>
<dbReference type="Proteomes" id="UP000001933">
    <property type="component" value="Chromosome"/>
</dbReference>
<dbReference type="Pfam" id="PF03061">
    <property type="entry name" value="4HBT"/>
    <property type="match status" value="1"/>
</dbReference>
<reference evidence="2 3" key="1">
    <citation type="journal article" date="2007" name="Proc. Natl. Acad. Sci. U.S.A.">
        <title>The genome of Syntrophus aciditrophicus: life at the thermodynamic limit of microbial growth.</title>
        <authorList>
            <person name="McInerney M.J."/>
            <person name="Rohlin L."/>
            <person name="Mouttaki H."/>
            <person name="Kim U."/>
            <person name="Krupp R.S."/>
            <person name="Rios-Hernandez L."/>
            <person name="Sieber J."/>
            <person name="Struchtemeyer C.G."/>
            <person name="Bhattacharyya A."/>
            <person name="Campbell J.W."/>
            <person name="Gunsalus R.P."/>
        </authorList>
    </citation>
    <scope>NUCLEOTIDE SEQUENCE [LARGE SCALE GENOMIC DNA]</scope>
    <source>
        <strain evidence="2 3">SB</strain>
    </source>
</reference>
<dbReference type="InParanoid" id="Q2LUI2"/>
<dbReference type="PDB" id="3HDU">
    <property type="method" value="X-ray"/>
    <property type="resolution" value="2.50 A"/>
    <property type="chains" value="A/B/C=1-156"/>
</dbReference>
<evidence type="ECO:0000313" key="3">
    <source>
        <dbReference type="Proteomes" id="UP000001933"/>
    </source>
</evidence>
<dbReference type="EvolutionaryTrace" id="Q2LUI2"/>
<dbReference type="KEGG" id="sat:SYN_01977"/>
<protein>
    <submittedName>
        <fullName evidence="2">Hypothetical cytosolic protein</fullName>
    </submittedName>
</protein>
<accession>Q2LUI2</accession>
<dbReference type="InterPro" id="IPR029069">
    <property type="entry name" value="HotDog_dom_sf"/>
</dbReference>
<evidence type="ECO:0000313" key="2">
    <source>
        <dbReference type="EMBL" id="ABC77743.1"/>
    </source>
</evidence>
<dbReference type="GO" id="GO:0016790">
    <property type="term" value="F:thiolester hydrolase activity"/>
    <property type="evidence" value="ECO:0007669"/>
    <property type="project" value="UniProtKB-ARBA"/>
</dbReference>
<dbReference type="EMBL" id="CP000252">
    <property type="protein sequence ID" value="ABC77743.1"/>
    <property type="molecule type" value="Genomic_DNA"/>
</dbReference>
<keyword evidence="4" id="KW-0002">3D-structure</keyword>
<evidence type="ECO:0007829" key="4">
    <source>
        <dbReference type="PDB" id="3HDU"/>
    </source>
</evidence>
<keyword evidence="3" id="KW-1185">Reference proteome</keyword>
<dbReference type="Gene3D" id="3.10.129.10">
    <property type="entry name" value="Hotdog Thioesterase"/>
    <property type="match status" value="1"/>
</dbReference>
<dbReference type="NCBIfam" id="NF008675">
    <property type="entry name" value="PRK11688.1"/>
    <property type="match status" value="1"/>
</dbReference>
<organism evidence="2 3">
    <name type="scientific">Syntrophus aciditrophicus (strain SB)</name>
    <dbReference type="NCBI Taxonomy" id="56780"/>
    <lineage>
        <taxon>Bacteria</taxon>
        <taxon>Pseudomonadati</taxon>
        <taxon>Thermodesulfobacteriota</taxon>
        <taxon>Syntrophia</taxon>
        <taxon>Syntrophales</taxon>
        <taxon>Syntrophaceae</taxon>
        <taxon>Syntrophus</taxon>
    </lineage>
</organism>
<dbReference type="STRING" id="56780.SYN_01977"/>
<dbReference type="AlphaFoldDB" id="Q2LUI2"/>
<dbReference type="SUPFAM" id="SSF54637">
    <property type="entry name" value="Thioesterase/thiol ester dehydrase-isomerase"/>
    <property type="match status" value="1"/>
</dbReference>
<dbReference type="OrthoDB" id="9813158at2"/>
<dbReference type="PDBsum" id="3HDU"/>
<dbReference type="FunCoup" id="Q2LUI2">
    <property type="interactions" value="4"/>
</dbReference>
<dbReference type="InterPro" id="IPR006683">
    <property type="entry name" value="Thioestr_dom"/>
</dbReference>
<dbReference type="SMR" id="Q2LUI2"/>
<dbReference type="HOGENOM" id="CLU_089876_7_2_7"/>
<feature type="domain" description="Thioesterase" evidence="1">
    <location>
        <begin position="60"/>
        <end position="146"/>
    </location>
</feature>
<sequence>MPNFSKNEEVLFSAVNEIFEEKIPFNKIIGLKVRFISPEQVKLSFEMRDELIGNAIRRMLYGGVISSAIDMTAGLAAFMGFQEKMSGKPMEEKLAMIGRLSTMSLHVEYLRPGLGREFVCTGYNVRTGNKVAVIRTELMNDQDELIAVGSVSYILV</sequence>